<protein>
    <submittedName>
        <fullName evidence="2">Carbohydrate binding protein with CBM6 domain</fullName>
    </submittedName>
</protein>
<evidence type="ECO:0000313" key="2">
    <source>
        <dbReference type="EMBL" id="PRY39592.1"/>
    </source>
</evidence>
<proteinExistence type="predicted"/>
<dbReference type="GO" id="GO:0030246">
    <property type="term" value="F:carbohydrate binding"/>
    <property type="evidence" value="ECO:0007669"/>
    <property type="project" value="InterPro"/>
</dbReference>
<dbReference type="InterPro" id="IPR008979">
    <property type="entry name" value="Galactose-bd-like_sf"/>
</dbReference>
<dbReference type="InterPro" id="IPR048395">
    <property type="entry name" value="Glyco_hydro_31_C"/>
</dbReference>
<dbReference type="InterPro" id="IPR005084">
    <property type="entry name" value="CBM6"/>
</dbReference>
<dbReference type="CDD" id="cd04082">
    <property type="entry name" value="CBM35_pectate_lyase-like"/>
    <property type="match status" value="1"/>
</dbReference>
<dbReference type="Gene3D" id="2.60.120.260">
    <property type="entry name" value="Galactose-binding domain-like"/>
    <property type="match status" value="1"/>
</dbReference>
<gene>
    <name evidence="2" type="ORF">CLV43_107176</name>
</gene>
<evidence type="ECO:0000313" key="3">
    <source>
        <dbReference type="Proteomes" id="UP000239494"/>
    </source>
</evidence>
<dbReference type="InterPro" id="IPR013780">
    <property type="entry name" value="Glyco_hydro_b"/>
</dbReference>
<dbReference type="AlphaFoldDB" id="A0A2T0T1Q3"/>
<dbReference type="Pfam" id="PF21365">
    <property type="entry name" value="Glyco_hydro_31_3rd"/>
    <property type="match status" value="1"/>
</dbReference>
<dbReference type="InterPro" id="IPR051816">
    <property type="entry name" value="Glycosyl_Hydrolase_31"/>
</dbReference>
<dbReference type="RefSeq" id="WP_146174886.1">
    <property type="nucleotide sequence ID" value="NZ_PVTF01000007.1"/>
</dbReference>
<dbReference type="OrthoDB" id="182870at2"/>
<accession>A0A2T0T1Q3</accession>
<dbReference type="SUPFAM" id="SSF51011">
    <property type="entry name" value="Glycosyl hydrolase domain"/>
    <property type="match status" value="1"/>
</dbReference>
<feature type="domain" description="CBM6" evidence="1">
    <location>
        <begin position="245"/>
        <end position="369"/>
    </location>
</feature>
<reference evidence="2 3" key="1">
    <citation type="submission" date="2018-03" db="EMBL/GenBank/DDBJ databases">
        <title>Genomic Encyclopedia of Archaeal and Bacterial Type Strains, Phase II (KMG-II): from individual species to whole genera.</title>
        <authorList>
            <person name="Goeker M."/>
        </authorList>
    </citation>
    <scope>NUCLEOTIDE SEQUENCE [LARGE SCALE GENOMIC DNA]</scope>
    <source>
        <strain evidence="2 3">DSM 44720</strain>
    </source>
</reference>
<dbReference type="Proteomes" id="UP000239494">
    <property type="component" value="Unassembled WGS sequence"/>
</dbReference>
<dbReference type="EMBL" id="PVTF01000007">
    <property type="protein sequence ID" value="PRY39592.1"/>
    <property type="molecule type" value="Genomic_DNA"/>
</dbReference>
<dbReference type="Gene3D" id="2.60.40.1180">
    <property type="entry name" value="Golgi alpha-mannosidase II"/>
    <property type="match status" value="2"/>
</dbReference>
<sequence length="369" mass="38286">MARAMVVDHQHNPNAYSHDLQYMWGPSIIVMPVTTDVDGAVQNVWLPAGDTWYNFWSDARNVGSDTADKAYTTHTGEIIMYVRAGSVLPRYKYAQSTAFLDRTQLEVDVYAGKDGSFTVYEDDGVTEEFRVGSASSTTTVTYTDSATRVVVGHPVGTYRGAPTGRRYVVRVHGLAAPVGMRVGGGAPLPAFTGESAAVLDGGGQVWDATRKVLSVVTPVVAVVTGGGTAVTVEPSGTAFPTPVDRTVHAAEDAAVGGAVIGSRHAGYTGNGYVDFAGATGDFVEWTVGVRTAGSRTLGFRYANGGTADRPLAVSVDGTAIGTLAFPPTGSWTAWGTARLTAALPAGSGVRIRVTATGASGGNLDCLVIG</sequence>
<dbReference type="InterPro" id="IPR033403">
    <property type="entry name" value="DUF5110"/>
</dbReference>
<name>A0A2T0T1Q3_9PSEU</name>
<comment type="caution">
    <text evidence="2">The sequence shown here is derived from an EMBL/GenBank/DDBJ whole genome shotgun (WGS) entry which is preliminary data.</text>
</comment>
<dbReference type="SUPFAM" id="SSF49785">
    <property type="entry name" value="Galactose-binding domain-like"/>
    <property type="match status" value="1"/>
</dbReference>
<keyword evidence="3" id="KW-1185">Reference proteome</keyword>
<evidence type="ECO:0000259" key="1">
    <source>
        <dbReference type="PROSITE" id="PS51175"/>
    </source>
</evidence>
<dbReference type="PANTHER" id="PTHR43863:SF2">
    <property type="entry name" value="MALTASE-GLUCOAMYLASE"/>
    <property type="match status" value="1"/>
</dbReference>
<dbReference type="PROSITE" id="PS51175">
    <property type="entry name" value="CBM6"/>
    <property type="match status" value="1"/>
</dbReference>
<dbReference type="Pfam" id="PF17137">
    <property type="entry name" value="DUF5110"/>
    <property type="match status" value="1"/>
</dbReference>
<dbReference type="Pfam" id="PF03422">
    <property type="entry name" value="CBM_6"/>
    <property type="match status" value="1"/>
</dbReference>
<organism evidence="2 3">
    <name type="scientific">Umezawaea tangerina</name>
    <dbReference type="NCBI Taxonomy" id="84725"/>
    <lineage>
        <taxon>Bacteria</taxon>
        <taxon>Bacillati</taxon>
        <taxon>Actinomycetota</taxon>
        <taxon>Actinomycetes</taxon>
        <taxon>Pseudonocardiales</taxon>
        <taxon>Pseudonocardiaceae</taxon>
        <taxon>Umezawaea</taxon>
    </lineage>
</organism>
<dbReference type="PANTHER" id="PTHR43863">
    <property type="entry name" value="HYDROLASE, PUTATIVE (AFU_ORTHOLOGUE AFUA_1G03140)-RELATED"/>
    <property type="match status" value="1"/>
</dbReference>